<dbReference type="InterPro" id="IPR005471">
    <property type="entry name" value="Tscrpt_reg_IclR_N"/>
</dbReference>
<dbReference type="SUPFAM" id="SSF46785">
    <property type="entry name" value="Winged helix' DNA-binding domain"/>
    <property type="match status" value="1"/>
</dbReference>
<dbReference type="SMART" id="SM00346">
    <property type="entry name" value="HTH_ICLR"/>
    <property type="match status" value="1"/>
</dbReference>
<dbReference type="RefSeq" id="WP_345709138.1">
    <property type="nucleotide sequence ID" value="NZ_BAABKV010000001.1"/>
</dbReference>
<accession>A0ABW2FTP9</accession>
<dbReference type="PROSITE" id="PS51077">
    <property type="entry name" value="HTH_ICLR"/>
    <property type="match status" value="1"/>
</dbReference>
<dbReference type="PANTHER" id="PTHR30136:SF35">
    <property type="entry name" value="HTH-TYPE TRANSCRIPTIONAL REGULATOR RV1719"/>
    <property type="match status" value="1"/>
</dbReference>
<evidence type="ECO:0000313" key="7">
    <source>
        <dbReference type="Proteomes" id="UP001596435"/>
    </source>
</evidence>
<keyword evidence="3" id="KW-0804">Transcription</keyword>
<dbReference type="PROSITE" id="PS51078">
    <property type="entry name" value="ICLR_ED"/>
    <property type="match status" value="1"/>
</dbReference>
<dbReference type="PANTHER" id="PTHR30136">
    <property type="entry name" value="HELIX-TURN-HELIX TRANSCRIPTIONAL REGULATOR, ICLR FAMILY"/>
    <property type="match status" value="1"/>
</dbReference>
<dbReference type="Pfam" id="PF09339">
    <property type="entry name" value="HTH_IclR"/>
    <property type="match status" value="1"/>
</dbReference>
<dbReference type="InterPro" id="IPR029016">
    <property type="entry name" value="GAF-like_dom_sf"/>
</dbReference>
<gene>
    <name evidence="6" type="ORF">ACFQMG_08915</name>
</gene>
<dbReference type="Proteomes" id="UP001596435">
    <property type="component" value="Unassembled WGS sequence"/>
</dbReference>
<feature type="domain" description="IclR-ED" evidence="5">
    <location>
        <begin position="67"/>
        <end position="246"/>
    </location>
</feature>
<dbReference type="Gene3D" id="1.10.10.10">
    <property type="entry name" value="Winged helix-like DNA-binding domain superfamily/Winged helix DNA-binding domain"/>
    <property type="match status" value="1"/>
</dbReference>
<evidence type="ECO:0000256" key="2">
    <source>
        <dbReference type="ARBA" id="ARBA00023125"/>
    </source>
</evidence>
<dbReference type="SUPFAM" id="SSF55781">
    <property type="entry name" value="GAF domain-like"/>
    <property type="match status" value="1"/>
</dbReference>
<keyword evidence="2" id="KW-0238">DNA-binding</keyword>
<keyword evidence="1" id="KW-0805">Transcription regulation</keyword>
<dbReference type="InterPro" id="IPR036388">
    <property type="entry name" value="WH-like_DNA-bd_sf"/>
</dbReference>
<sequence length="259" mass="27748">MPKSPSSAVDKALDLVEAVARCDRPLRLSELADEAGMHRATAYRVLLDLVRRGWILRAGDHYLPGTVVLQLSQVAATNSLAAVARPVLEELSERTGMMVNLQIPETDHARVIDVVRPARLEMISDLRDERLPVHRFAGPLALVAMLDPAARRPYLRQAEEAGVELTGGQGLLADIGTVERTGHALERGRNQKLIASVSRAVGSAKGAPICALTVVGPDAEFEEPRLAGIITALHDATGRLREALTTLSTARPSAGTDDA</sequence>
<dbReference type="Gene3D" id="3.30.450.40">
    <property type="match status" value="1"/>
</dbReference>
<dbReference type="InterPro" id="IPR050707">
    <property type="entry name" value="HTH_MetabolicPath_Reg"/>
</dbReference>
<keyword evidence="7" id="KW-1185">Reference proteome</keyword>
<evidence type="ECO:0000259" key="5">
    <source>
        <dbReference type="PROSITE" id="PS51078"/>
    </source>
</evidence>
<dbReference type="InterPro" id="IPR036390">
    <property type="entry name" value="WH_DNA-bd_sf"/>
</dbReference>
<dbReference type="Pfam" id="PF01614">
    <property type="entry name" value="IclR_C"/>
    <property type="match status" value="1"/>
</dbReference>
<reference evidence="7" key="1">
    <citation type="journal article" date="2019" name="Int. J. Syst. Evol. Microbiol.">
        <title>The Global Catalogue of Microorganisms (GCM) 10K type strain sequencing project: providing services to taxonomists for standard genome sequencing and annotation.</title>
        <authorList>
            <consortium name="The Broad Institute Genomics Platform"/>
            <consortium name="The Broad Institute Genome Sequencing Center for Infectious Disease"/>
            <person name="Wu L."/>
            <person name="Ma J."/>
        </authorList>
    </citation>
    <scope>NUCLEOTIDE SEQUENCE [LARGE SCALE GENOMIC DNA]</scope>
    <source>
        <strain evidence="7">CGMCC 1.12859</strain>
    </source>
</reference>
<evidence type="ECO:0000256" key="3">
    <source>
        <dbReference type="ARBA" id="ARBA00023163"/>
    </source>
</evidence>
<proteinExistence type="predicted"/>
<name>A0ABW2FTP9_9ACTN</name>
<comment type="caution">
    <text evidence="6">The sequence shown here is derived from an EMBL/GenBank/DDBJ whole genome shotgun (WGS) entry which is preliminary data.</text>
</comment>
<dbReference type="InterPro" id="IPR014757">
    <property type="entry name" value="Tscrpt_reg_IclR_C"/>
</dbReference>
<protein>
    <submittedName>
        <fullName evidence="6">IclR family transcriptional regulator</fullName>
    </submittedName>
</protein>
<evidence type="ECO:0000313" key="6">
    <source>
        <dbReference type="EMBL" id="MFC7179683.1"/>
    </source>
</evidence>
<evidence type="ECO:0000259" key="4">
    <source>
        <dbReference type="PROSITE" id="PS51077"/>
    </source>
</evidence>
<dbReference type="EMBL" id="JBHTAJ010000013">
    <property type="protein sequence ID" value="MFC7179683.1"/>
    <property type="molecule type" value="Genomic_DNA"/>
</dbReference>
<organism evidence="6 7">
    <name type="scientific">Kitasatospora paranensis</name>
    <dbReference type="NCBI Taxonomy" id="258053"/>
    <lineage>
        <taxon>Bacteria</taxon>
        <taxon>Bacillati</taxon>
        <taxon>Actinomycetota</taxon>
        <taxon>Actinomycetes</taxon>
        <taxon>Kitasatosporales</taxon>
        <taxon>Streptomycetaceae</taxon>
        <taxon>Kitasatospora</taxon>
    </lineage>
</organism>
<feature type="domain" description="HTH iclR-type" evidence="4">
    <location>
        <begin position="6"/>
        <end position="66"/>
    </location>
</feature>
<evidence type="ECO:0000256" key="1">
    <source>
        <dbReference type="ARBA" id="ARBA00023015"/>
    </source>
</evidence>